<dbReference type="EMBL" id="CAJFCV020000002">
    <property type="protein sequence ID" value="CAG9093683.1"/>
    <property type="molecule type" value="Genomic_DNA"/>
</dbReference>
<protein>
    <submittedName>
        <fullName evidence="2">(pine wood nematode) hypothetical protein</fullName>
    </submittedName>
</protein>
<gene>
    <name evidence="2" type="ORF">BXYJ_LOCUS3272</name>
</gene>
<evidence type="ECO:0000256" key="1">
    <source>
        <dbReference type="SAM" id="Phobius"/>
    </source>
</evidence>
<evidence type="ECO:0000313" key="4">
    <source>
        <dbReference type="Proteomes" id="UP000095284"/>
    </source>
</evidence>
<sequence>MSDIPRSVKAPITISEYIETQRAHGSCTEELKATVAKCTKAGLFLGLPCGIWVGYAHRGIPTLRTIRPFLGHSIYIAAVTTLTFGGLGAMIGSYNCLRVVRD</sequence>
<evidence type="ECO:0000313" key="6">
    <source>
        <dbReference type="WBParaSite" id="BXY_1080600.1"/>
    </source>
</evidence>
<evidence type="ECO:0000313" key="3">
    <source>
        <dbReference type="EMBL" id="CAG9093683.1"/>
    </source>
</evidence>
<dbReference type="Proteomes" id="UP000582659">
    <property type="component" value="Unassembled WGS sequence"/>
</dbReference>
<proteinExistence type="predicted"/>
<keyword evidence="1" id="KW-0472">Membrane</keyword>
<accession>A0A1I7SCQ4</accession>
<reference evidence="3" key="2">
    <citation type="submission" date="2020-08" db="EMBL/GenBank/DDBJ databases">
        <authorList>
            <person name="Kikuchi T."/>
        </authorList>
    </citation>
    <scope>NUCLEOTIDE SEQUENCE</scope>
    <source>
        <strain evidence="2">Ka4C1</strain>
    </source>
</reference>
<evidence type="ECO:0000313" key="2">
    <source>
        <dbReference type="EMBL" id="CAD5213922.1"/>
    </source>
</evidence>
<keyword evidence="1" id="KW-0812">Transmembrane</keyword>
<dbReference type="AlphaFoldDB" id="A0A1I7SCQ4"/>
<reference evidence="6" key="1">
    <citation type="submission" date="2016-11" db="UniProtKB">
        <authorList>
            <consortium name="WormBaseParasite"/>
        </authorList>
    </citation>
    <scope>IDENTIFICATION</scope>
</reference>
<feature type="transmembrane region" description="Helical" evidence="1">
    <location>
        <begin position="74"/>
        <end position="97"/>
    </location>
</feature>
<dbReference type="WBParaSite" id="BXY_1080600.1">
    <property type="protein sequence ID" value="BXY_1080600.1"/>
    <property type="gene ID" value="BXY_1080600"/>
</dbReference>
<dbReference type="OrthoDB" id="410920at2759"/>
<organism evidence="4 6">
    <name type="scientific">Bursaphelenchus xylophilus</name>
    <name type="common">Pinewood nematode worm</name>
    <name type="synonym">Aphelenchoides xylophilus</name>
    <dbReference type="NCBI Taxonomy" id="6326"/>
    <lineage>
        <taxon>Eukaryota</taxon>
        <taxon>Metazoa</taxon>
        <taxon>Ecdysozoa</taxon>
        <taxon>Nematoda</taxon>
        <taxon>Chromadorea</taxon>
        <taxon>Rhabditida</taxon>
        <taxon>Tylenchina</taxon>
        <taxon>Tylenchomorpha</taxon>
        <taxon>Aphelenchoidea</taxon>
        <taxon>Aphelenchoididae</taxon>
        <taxon>Bursaphelenchus</taxon>
    </lineage>
</organism>
<keyword evidence="1" id="KW-1133">Transmembrane helix</keyword>
<evidence type="ECO:0000313" key="5">
    <source>
        <dbReference type="Proteomes" id="UP000659654"/>
    </source>
</evidence>
<dbReference type="Proteomes" id="UP000659654">
    <property type="component" value="Unassembled WGS sequence"/>
</dbReference>
<name>A0A1I7SCQ4_BURXY</name>
<keyword evidence="5" id="KW-1185">Reference proteome</keyword>
<dbReference type="EMBL" id="CAJFDI010000002">
    <property type="protein sequence ID" value="CAD5213922.1"/>
    <property type="molecule type" value="Genomic_DNA"/>
</dbReference>
<dbReference type="Proteomes" id="UP000095284">
    <property type="component" value="Unplaced"/>
</dbReference>